<dbReference type="VEuPathDB" id="FungiDB:QG37_06428"/>
<dbReference type="Proteomes" id="UP000037122">
    <property type="component" value="Unassembled WGS sequence"/>
</dbReference>
<name>A0A0L0NT49_CANAR</name>
<accession>A0A0L0NT49</accession>
<dbReference type="AlphaFoldDB" id="A0A0L0NT49"/>
<gene>
    <name evidence="1" type="ORF">QG37_06428</name>
</gene>
<evidence type="ECO:0000313" key="1">
    <source>
        <dbReference type="EMBL" id="KND97213.1"/>
    </source>
</evidence>
<evidence type="ECO:0000313" key="2">
    <source>
        <dbReference type="Proteomes" id="UP000037122"/>
    </source>
</evidence>
<reference evidence="2" key="1">
    <citation type="journal article" date="2015" name="BMC Genomics">
        <title>Draft genome of a commonly misdiagnosed multidrug resistant pathogen Candida auris.</title>
        <authorList>
            <person name="Chatterjee S."/>
            <person name="Alampalli S.V."/>
            <person name="Nageshan R.K."/>
            <person name="Chettiar S.T."/>
            <person name="Joshi S."/>
            <person name="Tatu U.S."/>
        </authorList>
    </citation>
    <scope>NUCLEOTIDE SEQUENCE [LARGE SCALE GENOMIC DNA]</scope>
    <source>
        <strain evidence="2">6684</strain>
    </source>
</reference>
<comment type="caution">
    <text evidence="1">The sequence shown here is derived from an EMBL/GenBank/DDBJ whole genome shotgun (WGS) entry which is preliminary data.</text>
</comment>
<proteinExistence type="predicted"/>
<sequence length="44" mass="4916">MMRSKAQIVPTVVEVSFTGVIIIQCNNNSEKKNIIVDLAERVVK</sequence>
<dbReference type="EMBL" id="LGST01000043">
    <property type="protein sequence ID" value="KND97213.1"/>
    <property type="molecule type" value="Genomic_DNA"/>
</dbReference>
<protein>
    <submittedName>
        <fullName evidence="1">Uncharacterized protein</fullName>
    </submittedName>
</protein>
<organism evidence="1 2">
    <name type="scientific">Candidozyma auris</name>
    <name type="common">Yeast</name>
    <name type="synonym">Candida auris</name>
    <dbReference type="NCBI Taxonomy" id="498019"/>
    <lineage>
        <taxon>Eukaryota</taxon>
        <taxon>Fungi</taxon>
        <taxon>Dikarya</taxon>
        <taxon>Ascomycota</taxon>
        <taxon>Saccharomycotina</taxon>
        <taxon>Pichiomycetes</taxon>
        <taxon>Metschnikowiaceae</taxon>
        <taxon>Candidozyma</taxon>
    </lineage>
</organism>